<dbReference type="SUPFAM" id="SSF50346">
    <property type="entry name" value="PRC-barrel domain"/>
    <property type="match status" value="1"/>
</dbReference>
<evidence type="ECO:0000313" key="2">
    <source>
        <dbReference type="EMBL" id="OIR04021.1"/>
    </source>
</evidence>
<dbReference type="InterPro" id="IPR000644">
    <property type="entry name" value="CBS_dom"/>
</dbReference>
<sequence length="345" mass="37280">MTAPTPKLSQSIANVVGENPDYRFYFLSEVLKCPISSADGKAVGHVKDLIVKIATPYPQVVGLLVEHGWGKPHEFIPWDRVARIAPGTVIVAMKPDDQPYRPYEEQPGWLLLNEHLMGQTILDIDGRRTKEVNDLHLLESKGRMLLVHVDMSEKGMLNRLGIGRSKSRGEALISWRIFRPLSVEDASTDTVMLAVTRKTTKFLPSDDLAAALEELKHPDSAPAAAGSTGELPISKKYVAVGGETVVSALFASLRSSNLPPDAVSSVFVVGPDQALLGVADLSVLALSSQDARVESTMTPKARTVSESASLAEAAEVFKRSALRIAPVVDSNGRLVGALNRADFVR</sequence>
<gene>
    <name evidence="2" type="ORF">GALL_139580</name>
</gene>
<dbReference type="GO" id="GO:0015095">
    <property type="term" value="F:magnesium ion transmembrane transporter activity"/>
    <property type="evidence" value="ECO:0007669"/>
    <property type="project" value="InterPro"/>
</dbReference>
<dbReference type="Gene3D" id="2.30.30.240">
    <property type="entry name" value="PRC-barrel domain"/>
    <property type="match status" value="1"/>
</dbReference>
<dbReference type="Gene3D" id="3.10.580.10">
    <property type="entry name" value="CBS-domain"/>
    <property type="match status" value="1"/>
</dbReference>
<organism evidence="2">
    <name type="scientific">mine drainage metagenome</name>
    <dbReference type="NCBI Taxonomy" id="410659"/>
    <lineage>
        <taxon>unclassified sequences</taxon>
        <taxon>metagenomes</taxon>
        <taxon>ecological metagenomes</taxon>
    </lineage>
</organism>
<protein>
    <submittedName>
        <fullName evidence="2">D-arabinose 5-phosphate isomerase</fullName>
    </submittedName>
</protein>
<dbReference type="InterPro" id="IPR027275">
    <property type="entry name" value="PRC-brl_dom"/>
</dbReference>
<dbReference type="SUPFAM" id="SSF54631">
    <property type="entry name" value="CBS-domain pair"/>
    <property type="match status" value="1"/>
</dbReference>
<dbReference type="PANTHER" id="PTHR43773">
    <property type="entry name" value="MAGNESIUM TRANSPORTER MGTE"/>
    <property type="match status" value="1"/>
</dbReference>
<dbReference type="InterPro" id="IPR006669">
    <property type="entry name" value="MgtE_transporter"/>
</dbReference>
<dbReference type="InterPro" id="IPR046342">
    <property type="entry name" value="CBS_dom_sf"/>
</dbReference>
<dbReference type="AlphaFoldDB" id="A0A1J5SIQ2"/>
<evidence type="ECO:0000259" key="1">
    <source>
        <dbReference type="PROSITE" id="PS51371"/>
    </source>
</evidence>
<dbReference type="GO" id="GO:0016853">
    <property type="term" value="F:isomerase activity"/>
    <property type="evidence" value="ECO:0007669"/>
    <property type="project" value="UniProtKB-KW"/>
</dbReference>
<accession>A0A1J5SIQ2</accession>
<dbReference type="InterPro" id="IPR011033">
    <property type="entry name" value="PRC_barrel-like_sf"/>
</dbReference>
<dbReference type="GO" id="GO:0016020">
    <property type="term" value="C:membrane"/>
    <property type="evidence" value="ECO:0007669"/>
    <property type="project" value="InterPro"/>
</dbReference>
<dbReference type="PANTHER" id="PTHR43773:SF1">
    <property type="entry name" value="MAGNESIUM TRANSPORTER MGTE"/>
    <property type="match status" value="1"/>
</dbReference>
<dbReference type="PROSITE" id="PS51371">
    <property type="entry name" value="CBS"/>
    <property type="match status" value="1"/>
</dbReference>
<reference evidence="2" key="1">
    <citation type="submission" date="2016-10" db="EMBL/GenBank/DDBJ databases">
        <title>Sequence of Gallionella enrichment culture.</title>
        <authorList>
            <person name="Poehlein A."/>
            <person name="Muehling M."/>
            <person name="Daniel R."/>
        </authorList>
    </citation>
    <scope>NUCLEOTIDE SEQUENCE</scope>
</reference>
<comment type="caution">
    <text evidence="2">The sequence shown here is derived from an EMBL/GenBank/DDBJ whole genome shotgun (WGS) entry which is preliminary data.</text>
</comment>
<keyword evidence="2" id="KW-0413">Isomerase</keyword>
<dbReference type="Pfam" id="PF00571">
    <property type="entry name" value="CBS"/>
    <property type="match status" value="1"/>
</dbReference>
<name>A0A1J5SIQ2_9ZZZZ</name>
<dbReference type="EMBL" id="MLJW01000061">
    <property type="protein sequence ID" value="OIR04021.1"/>
    <property type="molecule type" value="Genomic_DNA"/>
</dbReference>
<dbReference type="Pfam" id="PF05239">
    <property type="entry name" value="PRC"/>
    <property type="match status" value="1"/>
</dbReference>
<proteinExistence type="predicted"/>
<feature type="domain" description="CBS" evidence="1">
    <location>
        <begin position="297"/>
        <end position="345"/>
    </location>
</feature>